<evidence type="ECO:0000256" key="1">
    <source>
        <dbReference type="ARBA" id="ARBA00023015"/>
    </source>
</evidence>
<keyword evidence="3" id="KW-0804">Transcription</keyword>
<dbReference type="PANTHER" id="PTHR24567:SF26">
    <property type="entry name" value="REGULATORY PROTEIN YEIL"/>
    <property type="match status" value="1"/>
</dbReference>
<evidence type="ECO:0000313" key="7">
    <source>
        <dbReference type="Proteomes" id="UP000604481"/>
    </source>
</evidence>
<dbReference type="CDD" id="cd00038">
    <property type="entry name" value="CAP_ED"/>
    <property type="match status" value="1"/>
</dbReference>
<dbReference type="InterPro" id="IPR036390">
    <property type="entry name" value="WH_DNA-bd_sf"/>
</dbReference>
<dbReference type="Pfam" id="PF00027">
    <property type="entry name" value="cNMP_binding"/>
    <property type="match status" value="1"/>
</dbReference>
<dbReference type="Proteomes" id="UP000604481">
    <property type="component" value="Unassembled WGS sequence"/>
</dbReference>
<feature type="domain" description="Cyclic nucleotide-binding" evidence="4">
    <location>
        <begin position="27"/>
        <end position="131"/>
    </location>
</feature>
<dbReference type="InterPro" id="IPR050397">
    <property type="entry name" value="Env_Response_Regulators"/>
</dbReference>
<evidence type="ECO:0000259" key="5">
    <source>
        <dbReference type="PROSITE" id="PS51063"/>
    </source>
</evidence>
<dbReference type="EMBL" id="JADFUA010000009">
    <property type="protein sequence ID" value="MBE9610419.1"/>
    <property type="molecule type" value="Genomic_DNA"/>
</dbReference>
<dbReference type="Gene3D" id="1.10.10.10">
    <property type="entry name" value="Winged helix-like DNA-binding domain superfamily/Winged helix DNA-binding domain"/>
    <property type="match status" value="1"/>
</dbReference>
<dbReference type="Pfam" id="PF13545">
    <property type="entry name" value="HTH_Crp_2"/>
    <property type="match status" value="1"/>
</dbReference>
<organism evidence="6 7">
    <name type="scientific">Chitinilyticum piscinae</name>
    <dbReference type="NCBI Taxonomy" id="2866724"/>
    <lineage>
        <taxon>Bacteria</taxon>
        <taxon>Pseudomonadati</taxon>
        <taxon>Pseudomonadota</taxon>
        <taxon>Betaproteobacteria</taxon>
        <taxon>Neisseriales</taxon>
        <taxon>Chitinibacteraceae</taxon>
        <taxon>Chitinilyticum</taxon>
    </lineage>
</organism>
<dbReference type="SMART" id="SM00100">
    <property type="entry name" value="cNMP"/>
    <property type="match status" value="1"/>
</dbReference>
<accession>A0A8J7KGI5</accession>
<feature type="domain" description="HTH crp-type" evidence="5">
    <location>
        <begin position="162"/>
        <end position="233"/>
    </location>
</feature>
<comment type="caution">
    <text evidence="6">The sequence shown here is derived from an EMBL/GenBank/DDBJ whole genome shotgun (WGS) entry which is preliminary data.</text>
</comment>
<dbReference type="PROSITE" id="PS51063">
    <property type="entry name" value="HTH_CRP_2"/>
    <property type="match status" value="1"/>
</dbReference>
<evidence type="ECO:0000313" key="6">
    <source>
        <dbReference type="EMBL" id="MBE9610419.1"/>
    </source>
</evidence>
<dbReference type="InterPro" id="IPR014710">
    <property type="entry name" value="RmlC-like_jellyroll"/>
</dbReference>
<dbReference type="SUPFAM" id="SSF46785">
    <property type="entry name" value="Winged helix' DNA-binding domain"/>
    <property type="match status" value="1"/>
</dbReference>
<dbReference type="SUPFAM" id="SSF51206">
    <property type="entry name" value="cAMP-binding domain-like"/>
    <property type="match status" value="1"/>
</dbReference>
<dbReference type="InterPro" id="IPR000595">
    <property type="entry name" value="cNMP-bd_dom"/>
</dbReference>
<dbReference type="RefSeq" id="WP_194116965.1">
    <property type="nucleotide sequence ID" value="NZ_JADFUA010000009.1"/>
</dbReference>
<keyword evidence="1" id="KW-0805">Transcription regulation</keyword>
<dbReference type="GO" id="GO:0003700">
    <property type="term" value="F:DNA-binding transcription factor activity"/>
    <property type="evidence" value="ECO:0007669"/>
    <property type="project" value="TreeGrafter"/>
</dbReference>
<dbReference type="AlphaFoldDB" id="A0A8J7KGI5"/>
<evidence type="ECO:0000256" key="2">
    <source>
        <dbReference type="ARBA" id="ARBA00023125"/>
    </source>
</evidence>
<proteinExistence type="predicted"/>
<dbReference type="InterPro" id="IPR018490">
    <property type="entry name" value="cNMP-bd_dom_sf"/>
</dbReference>
<dbReference type="InterPro" id="IPR012318">
    <property type="entry name" value="HTH_CRP"/>
</dbReference>
<dbReference type="GO" id="GO:0005829">
    <property type="term" value="C:cytosol"/>
    <property type="evidence" value="ECO:0007669"/>
    <property type="project" value="TreeGrafter"/>
</dbReference>
<dbReference type="SMART" id="SM00419">
    <property type="entry name" value="HTH_CRP"/>
    <property type="match status" value="1"/>
</dbReference>
<sequence>MAIDFLAGDAAEGAETDSTLLLLLFPLLHAFPGDVRAALLAEGDWHSARAGELLWQEGDAITGLLLLSSGVVRATANADDGPRAYLYGHMAAGAVAGLHVLFTEPVAQVNLVVQEDCRYLTLPLTALRRALDAHPAAWEAVARELAQGVYHLVNSLNLLGQSNGYQRLRRLLVRLDRRARNSHDISGVALSQQELAARIGLSREMVNRMLGELRSGGYLTQDERGRFLILKPLPHAF</sequence>
<dbReference type="PANTHER" id="PTHR24567">
    <property type="entry name" value="CRP FAMILY TRANSCRIPTIONAL REGULATORY PROTEIN"/>
    <property type="match status" value="1"/>
</dbReference>
<keyword evidence="7" id="KW-1185">Reference proteome</keyword>
<dbReference type="InterPro" id="IPR036388">
    <property type="entry name" value="WH-like_DNA-bd_sf"/>
</dbReference>
<evidence type="ECO:0000256" key="3">
    <source>
        <dbReference type="ARBA" id="ARBA00023163"/>
    </source>
</evidence>
<name>A0A8J7KGI5_9NEIS</name>
<dbReference type="GO" id="GO:0003677">
    <property type="term" value="F:DNA binding"/>
    <property type="evidence" value="ECO:0007669"/>
    <property type="project" value="UniProtKB-KW"/>
</dbReference>
<protein>
    <submittedName>
        <fullName evidence="6">Crp/Fnr family transcriptional regulator</fullName>
    </submittedName>
</protein>
<dbReference type="Gene3D" id="2.60.120.10">
    <property type="entry name" value="Jelly Rolls"/>
    <property type="match status" value="1"/>
</dbReference>
<reference evidence="6 7" key="1">
    <citation type="submission" date="2020-10" db="EMBL/GenBank/DDBJ databases">
        <title>The genome sequence of Chitinilyticum litopenaei 4Y14.</title>
        <authorList>
            <person name="Liu Y."/>
        </authorList>
    </citation>
    <scope>NUCLEOTIDE SEQUENCE [LARGE SCALE GENOMIC DNA]</scope>
    <source>
        <strain evidence="6 7">4Y14</strain>
    </source>
</reference>
<keyword evidence="2" id="KW-0238">DNA-binding</keyword>
<gene>
    <name evidence="6" type="ORF">INR99_13850</name>
</gene>
<evidence type="ECO:0000259" key="4">
    <source>
        <dbReference type="PROSITE" id="PS50042"/>
    </source>
</evidence>
<dbReference type="PROSITE" id="PS50042">
    <property type="entry name" value="CNMP_BINDING_3"/>
    <property type="match status" value="1"/>
</dbReference>